<proteinExistence type="predicted"/>
<sequence>MAKLLGIKPSGSTQEEIEADLLNKQQSLEAELKENLVPKIQNALQAALAKNTNGKSVVTKPGVSVNKTSTEEERKVKAWRGY</sequence>
<dbReference type="EMBL" id="PGEM01000153">
    <property type="protein sequence ID" value="PPJ61969.1"/>
    <property type="molecule type" value="Genomic_DNA"/>
</dbReference>
<comment type="caution">
    <text evidence="1">The sequence shown here is derived from an EMBL/GenBank/DDBJ whole genome shotgun (WGS) entry which is preliminary data.</text>
</comment>
<evidence type="ECO:0000313" key="1">
    <source>
        <dbReference type="EMBL" id="PPJ61969.1"/>
    </source>
</evidence>
<dbReference type="AlphaFoldDB" id="A0A2S6CQH3"/>
<accession>A0A2S6CQH3</accession>
<dbReference type="Proteomes" id="UP000239589">
    <property type="component" value="Unassembled WGS sequence"/>
</dbReference>
<evidence type="ECO:0000313" key="2">
    <source>
        <dbReference type="Proteomes" id="UP000239589"/>
    </source>
</evidence>
<dbReference type="OrthoDB" id="517905at2"/>
<name>A0A2S6CQH3_9CYAN</name>
<protein>
    <submittedName>
        <fullName evidence="1">Uncharacterized protein</fullName>
    </submittedName>
</protein>
<keyword evidence="2" id="KW-1185">Reference proteome</keyword>
<dbReference type="RefSeq" id="WP_104389159.1">
    <property type="nucleotide sequence ID" value="NZ_PGEM01000153.1"/>
</dbReference>
<gene>
    <name evidence="1" type="ORF">CUN59_18110</name>
</gene>
<reference evidence="1 2" key="1">
    <citation type="submission" date="2018-02" db="EMBL/GenBank/DDBJ databases">
        <title>Discovery of a pederin family compound in a non-symbiotic bloom-forming cyanobacterium.</title>
        <authorList>
            <person name="Kust A."/>
            <person name="Mares J."/>
            <person name="Jokela J."/>
            <person name="Urajova P."/>
            <person name="Hajek J."/>
            <person name="Saurav K."/>
            <person name="Voracova K."/>
            <person name="Fewer D.P."/>
            <person name="Haapaniemi E."/>
            <person name="Permi P."/>
            <person name="Rehakova K."/>
            <person name="Sivonen K."/>
            <person name="Hrouzek P."/>
        </authorList>
    </citation>
    <scope>NUCLEOTIDE SEQUENCE [LARGE SCALE GENOMIC DNA]</scope>
    <source>
        <strain evidence="1 2">CHARLIE-1</strain>
    </source>
</reference>
<organism evidence="1 2">
    <name type="scientific">Cuspidothrix issatschenkoi CHARLIE-1</name>
    <dbReference type="NCBI Taxonomy" id="2052836"/>
    <lineage>
        <taxon>Bacteria</taxon>
        <taxon>Bacillati</taxon>
        <taxon>Cyanobacteriota</taxon>
        <taxon>Cyanophyceae</taxon>
        <taxon>Nostocales</taxon>
        <taxon>Aphanizomenonaceae</taxon>
        <taxon>Cuspidothrix</taxon>
    </lineage>
</organism>